<feature type="transmembrane region" description="Helical" evidence="1">
    <location>
        <begin position="72"/>
        <end position="94"/>
    </location>
</feature>
<feature type="transmembrane region" description="Helical" evidence="1">
    <location>
        <begin position="42"/>
        <end position="60"/>
    </location>
</feature>
<keyword evidence="1" id="KW-0472">Membrane</keyword>
<evidence type="ECO:0000313" key="2">
    <source>
        <dbReference type="EMBL" id="TRU43679.1"/>
    </source>
</evidence>
<name>A0A552FAF6_MICAE</name>
<keyword evidence="1" id="KW-1133">Transmembrane helix</keyword>
<organism evidence="2 3">
    <name type="scientific">Microcystis aeruginosa Ma_QC_Ca_00000000_S207</name>
    <dbReference type="NCBI Taxonomy" id="2486251"/>
    <lineage>
        <taxon>Bacteria</taxon>
        <taxon>Bacillati</taxon>
        <taxon>Cyanobacteriota</taxon>
        <taxon>Cyanophyceae</taxon>
        <taxon>Oscillatoriophycideae</taxon>
        <taxon>Chroococcales</taxon>
        <taxon>Microcystaceae</taxon>
        <taxon>Microcystis</taxon>
    </lineage>
</organism>
<protein>
    <submittedName>
        <fullName evidence="2">Uncharacterized protein</fullName>
    </submittedName>
</protein>
<dbReference type="EMBL" id="SFBF01000336">
    <property type="protein sequence ID" value="TRU43679.1"/>
    <property type="molecule type" value="Genomic_DNA"/>
</dbReference>
<reference evidence="2 3" key="1">
    <citation type="submission" date="2019-01" db="EMBL/GenBank/DDBJ databases">
        <title>Coherence of Microcystis species and biogeography revealed through population genomics.</title>
        <authorList>
            <person name="Perez-Carrascal O.M."/>
            <person name="Terrat Y."/>
            <person name="Giani A."/>
            <person name="Fortin N."/>
            <person name="Tromas N."/>
            <person name="Shapiro B.J."/>
        </authorList>
    </citation>
    <scope>NUCLEOTIDE SEQUENCE [LARGE SCALE GENOMIC DNA]</scope>
    <source>
        <strain evidence="2">Ma_QC_Ca_00000000_S207</strain>
    </source>
</reference>
<gene>
    <name evidence="2" type="ORF">EWV91_17975</name>
</gene>
<evidence type="ECO:0000256" key="1">
    <source>
        <dbReference type="SAM" id="Phobius"/>
    </source>
</evidence>
<dbReference type="Proteomes" id="UP000320293">
    <property type="component" value="Unassembled WGS sequence"/>
</dbReference>
<accession>A0A552FAF6</accession>
<evidence type="ECO:0000313" key="3">
    <source>
        <dbReference type="Proteomes" id="UP000320293"/>
    </source>
</evidence>
<dbReference type="AlphaFoldDB" id="A0A552FAF6"/>
<comment type="caution">
    <text evidence="2">The sequence shown here is derived from an EMBL/GenBank/DDBJ whole genome shotgun (WGS) entry which is preliminary data.</text>
</comment>
<keyword evidence="1" id="KW-0812">Transmembrane</keyword>
<sequence length="190" mass="20672">MTTTDQDNGKPIDNSDLKDVVALAAYIEQLLMSEQQWIMNRLSWLFTSQSFLLTAFVVLLNSKNSSCSGRLLLFGLPLLGLICCGTVGVAIIAAEGVAKHLVDQRDLLSISITEKAKSITERAKDSLSDDEKARGLAKISRIGFSREKKWTLFGGALPHLLPWVFAILWFVLGVSLLPILAVVIAVGCVA</sequence>
<feature type="transmembrane region" description="Helical" evidence="1">
    <location>
        <begin position="160"/>
        <end position="189"/>
    </location>
</feature>
<proteinExistence type="predicted"/>